<evidence type="ECO:0000313" key="3">
    <source>
        <dbReference type="Proteomes" id="UP001344888"/>
    </source>
</evidence>
<accession>A0AAW9NZN1</accession>
<protein>
    <submittedName>
        <fullName evidence="2">DUF4181 domain-containing protein</fullName>
    </submittedName>
</protein>
<dbReference type="RefSeq" id="WP_326125125.1">
    <property type="nucleotide sequence ID" value="NZ_JARSFG010000035.1"/>
</dbReference>
<evidence type="ECO:0000256" key="1">
    <source>
        <dbReference type="SAM" id="Phobius"/>
    </source>
</evidence>
<dbReference type="AlphaFoldDB" id="A0AAW9NZN1"/>
<keyword evidence="1" id="KW-0472">Membrane</keyword>
<dbReference type="InterPro" id="IPR025441">
    <property type="entry name" value="DUF4181"/>
</dbReference>
<keyword evidence="1" id="KW-1133">Transmembrane helix</keyword>
<evidence type="ECO:0000313" key="2">
    <source>
        <dbReference type="EMBL" id="MEC1180608.1"/>
    </source>
</evidence>
<feature type="transmembrane region" description="Helical" evidence="1">
    <location>
        <begin position="6"/>
        <end position="21"/>
    </location>
</feature>
<dbReference type="Proteomes" id="UP001344888">
    <property type="component" value="Unassembled WGS sequence"/>
</dbReference>
<name>A0AAW9NZN1_9BACL</name>
<gene>
    <name evidence="2" type="ORF">P9B03_19275</name>
</gene>
<dbReference type="Pfam" id="PF13789">
    <property type="entry name" value="DUF4181"/>
    <property type="match status" value="1"/>
</dbReference>
<comment type="caution">
    <text evidence="2">The sequence shown here is derived from an EMBL/GenBank/DDBJ whole genome shotgun (WGS) entry which is preliminary data.</text>
</comment>
<feature type="transmembrane region" description="Helical" evidence="1">
    <location>
        <begin position="42"/>
        <end position="59"/>
    </location>
</feature>
<dbReference type="EMBL" id="JARSFG010000035">
    <property type="protein sequence ID" value="MEC1180608.1"/>
    <property type="molecule type" value="Genomic_DNA"/>
</dbReference>
<keyword evidence="1" id="KW-0812">Transmembrane</keyword>
<organism evidence="2 3">
    <name type="scientific">Metasolibacillus meyeri</name>
    <dbReference type="NCBI Taxonomy" id="1071052"/>
    <lineage>
        <taxon>Bacteria</taxon>
        <taxon>Bacillati</taxon>
        <taxon>Bacillota</taxon>
        <taxon>Bacilli</taxon>
        <taxon>Bacillales</taxon>
        <taxon>Caryophanaceae</taxon>
        <taxon>Metasolibacillus</taxon>
    </lineage>
</organism>
<keyword evidence="3" id="KW-1185">Reference proteome</keyword>
<feature type="transmembrane region" description="Helical" evidence="1">
    <location>
        <begin position="65"/>
        <end position="83"/>
    </location>
</feature>
<sequence>MIITVFIVGFVMAGILDLWLRKKFSIQKNEKFMDQYVNKLHFVFEILLCAFFIVNVAVRGFSGKYLYFVLFLFFGLVFAIRVVMEYVFKKEQRKFIISLAYMAVCLTCAATILLFL</sequence>
<feature type="transmembrane region" description="Helical" evidence="1">
    <location>
        <begin position="95"/>
        <end position="115"/>
    </location>
</feature>
<proteinExistence type="predicted"/>
<reference evidence="2 3" key="1">
    <citation type="submission" date="2023-03" db="EMBL/GenBank/DDBJ databases">
        <title>Bacillus Genome Sequencing.</title>
        <authorList>
            <person name="Dunlap C."/>
        </authorList>
    </citation>
    <scope>NUCLEOTIDE SEQUENCE [LARGE SCALE GENOMIC DNA]</scope>
    <source>
        <strain evidence="2 3">B-59205</strain>
    </source>
</reference>